<keyword evidence="12 19" id="KW-0456">Lyase</keyword>
<evidence type="ECO:0000256" key="5">
    <source>
        <dbReference type="ARBA" id="ARBA00022723"/>
    </source>
</evidence>
<evidence type="ECO:0000256" key="9">
    <source>
        <dbReference type="ARBA" id="ARBA00022833"/>
    </source>
</evidence>
<dbReference type="InterPro" id="IPR010979">
    <property type="entry name" value="Ribosomal_uS13-like_H2TH"/>
</dbReference>
<keyword evidence="7 16" id="KW-0863">Zinc-finger</keyword>
<dbReference type="AlphaFoldDB" id="A0A2W7N4V6"/>
<evidence type="ECO:0000256" key="11">
    <source>
        <dbReference type="ARBA" id="ARBA00023204"/>
    </source>
</evidence>
<evidence type="ECO:0000256" key="16">
    <source>
        <dbReference type="PROSITE-ProRule" id="PRU00391"/>
    </source>
</evidence>
<dbReference type="GO" id="GO:0003690">
    <property type="term" value="F:double-stranded DNA binding"/>
    <property type="evidence" value="ECO:0007669"/>
    <property type="project" value="UniProtKB-ARBA"/>
</dbReference>
<dbReference type="Gene3D" id="1.10.8.50">
    <property type="match status" value="1"/>
</dbReference>
<dbReference type="NCBIfam" id="NF002211">
    <property type="entry name" value="PRK01103.1"/>
    <property type="match status" value="1"/>
</dbReference>
<keyword evidence="6" id="KW-0227">DNA damage</keyword>
<dbReference type="Proteomes" id="UP000248646">
    <property type="component" value="Unassembled WGS sequence"/>
</dbReference>
<comment type="cofactor">
    <cofactor evidence="2">
        <name>Zn(2+)</name>
        <dbReference type="ChEBI" id="CHEBI:29105"/>
    </cofactor>
</comment>
<comment type="similarity">
    <text evidence="3">Belongs to the FPG family.</text>
</comment>
<evidence type="ECO:0000256" key="4">
    <source>
        <dbReference type="ARBA" id="ARBA00011245"/>
    </source>
</evidence>
<comment type="caution">
    <text evidence="19">The sequence shown here is derived from an EMBL/GenBank/DDBJ whole genome shotgun (WGS) entry which is preliminary data.</text>
</comment>
<evidence type="ECO:0000256" key="15">
    <source>
        <dbReference type="ARBA" id="ARBA00044632"/>
    </source>
</evidence>
<dbReference type="PANTHER" id="PTHR22993">
    <property type="entry name" value="FORMAMIDOPYRIMIDINE-DNA GLYCOSYLASE"/>
    <property type="match status" value="1"/>
</dbReference>
<dbReference type="FunFam" id="1.10.8.50:FF:000003">
    <property type="entry name" value="Formamidopyrimidine-DNA glycosylase"/>
    <property type="match status" value="1"/>
</dbReference>
<dbReference type="RefSeq" id="WP_111437681.1">
    <property type="nucleotide sequence ID" value="NZ_QKZI01000001.1"/>
</dbReference>
<dbReference type="EMBL" id="QKZI01000001">
    <property type="protein sequence ID" value="PZX06983.1"/>
    <property type="molecule type" value="Genomic_DNA"/>
</dbReference>
<dbReference type="SUPFAM" id="SSF46946">
    <property type="entry name" value="S13-like H2TH domain"/>
    <property type="match status" value="1"/>
</dbReference>
<evidence type="ECO:0000256" key="10">
    <source>
        <dbReference type="ARBA" id="ARBA00023125"/>
    </source>
</evidence>
<evidence type="ECO:0000259" key="17">
    <source>
        <dbReference type="PROSITE" id="PS51066"/>
    </source>
</evidence>
<keyword evidence="14" id="KW-0326">Glycosidase</keyword>
<evidence type="ECO:0000256" key="14">
    <source>
        <dbReference type="ARBA" id="ARBA00023295"/>
    </source>
</evidence>
<dbReference type="PROSITE" id="PS51066">
    <property type="entry name" value="ZF_FPG_2"/>
    <property type="match status" value="1"/>
</dbReference>
<evidence type="ECO:0000256" key="13">
    <source>
        <dbReference type="ARBA" id="ARBA00023268"/>
    </source>
</evidence>
<gene>
    <name evidence="19" type="ORF">C7437_10184</name>
</gene>
<feature type="domain" description="Formamidopyrimidine-DNA glycosylase catalytic" evidence="18">
    <location>
        <begin position="2"/>
        <end position="133"/>
    </location>
</feature>
<evidence type="ECO:0000313" key="20">
    <source>
        <dbReference type="Proteomes" id="UP000248646"/>
    </source>
</evidence>
<keyword evidence="8" id="KW-0378">Hydrolase</keyword>
<dbReference type="PROSITE" id="PS51068">
    <property type="entry name" value="FPG_CAT"/>
    <property type="match status" value="1"/>
</dbReference>
<dbReference type="GO" id="GO:0034039">
    <property type="term" value="F:8-oxo-7,8-dihydroguanine DNA N-glycosylase activity"/>
    <property type="evidence" value="ECO:0007669"/>
    <property type="project" value="TreeGrafter"/>
</dbReference>
<proteinExistence type="inferred from homology"/>
<dbReference type="InterPro" id="IPR012319">
    <property type="entry name" value="FPG_cat"/>
</dbReference>
<dbReference type="CDD" id="cd08966">
    <property type="entry name" value="EcFpg-like_N"/>
    <property type="match status" value="1"/>
</dbReference>
<keyword evidence="11" id="KW-0234">DNA repair</keyword>
<evidence type="ECO:0000256" key="3">
    <source>
        <dbReference type="ARBA" id="ARBA00009409"/>
    </source>
</evidence>
<dbReference type="InterPro" id="IPR015886">
    <property type="entry name" value="H2TH_FPG"/>
</dbReference>
<protein>
    <submittedName>
        <fullName evidence="19">DNA-(Apurinic or apyrimidinic site) lyase</fullName>
    </submittedName>
</protein>
<dbReference type="SUPFAM" id="SSF57716">
    <property type="entry name" value="Glucocorticoid receptor-like (DNA-binding domain)"/>
    <property type="match status" value="1"/>
</dbReference>
<comment type="subunit">
    <text evidence="4">Monomer.</text>
</comment>
<dbReference type="GO" id="GO:0003684">
    <property type="term" value="F:damaged DNA binding"/>
    <property type="evidence" value="ECO:0007669"/>
    <property type="project" value="InterPro"/>
</dbReference>
<dbReference type="InterPro" id="IPR035937">
    <property type="entry name" value="FPG_N"/>
</dbReference>
<dbReference type="InterPro" id="IPR020629">
    <property type="entry name" value="FPG_Glyclase"/>
</dbReference>
<comment type="catalytic activity">
    <reaction evidence="15">
        <text>2'-deoxyribonucleotide-(2'-deoxyribose 5'-phosphate)-2'-deoxyribonucleotide-DNA = a 3'-end 2'-deoxyribonucleotide-(2,3-dehydro-2,3-deoxyribose 5'-phosphate)-DNA + a 5'-end 5'-phospho-2'-deoxyribonucleoside-DNA + H(+)</text>
        <dbReference type="Rhea" id="RHEA:66592"/>
        <dbReference type="Rhea" id="RHEA-COMP:13180"/>
        <dbReference type="Rhea" id="RHEA-COMP:16897"/>
        <dbReference type="Rhea" id="RHEA-COMP:17067"/>
        <dbReference type="ChEBI" id="CHEBI:15378"/>
        <dbReference type="ChEBI" id="CHEBI:136412"/>
        <dbReference type="ChEBI" id="CHEBI:157695"/>
        <dbReference type="ChEBI" id="CHEBI:167181"/>
        <dbReference type="EC" id="4.2.99.18"/>
    </reaction>
</comment>
<name>A0A2W7N4V6_9BACI</name>
<evidence type="ECO:0000256" key="6">
    <source>
        <dbReference type="ARBA" id="ARBA00022763"/>
    </source>
</evidence>
<dbReference type="GO" id="GO:0006284">
    <property type="term" value="P:base-excision repair"/>
    <property type="evidence" value="ECO:0007669"/>
    <property type="project" value="InterPro"/>
</dbReference>
<evidence type="ECO:0000256" key="2">
    <source>
        <dbReference type="ARBA" id="ARBA00001947"/>
    </source>
</evidence>
<dbReference type="Pfam" id="PF01149">
    <property type="entry name" value="Fapy_DNA_glyco"/>
    <property type="match status" value="1"/>
</dbReference>
<comment type="catalytic activity">
    <reaction evidence="1">
        <text>Hydrolysis of DNA containing ring-opened 7-methylguanine residues, releasing 2,6-diamino-4-hydroxy-5-(N-methyl)formamidopyrimidine.</text>
        <dbReference type="EC" id="3.2.2.23"/>
    </reaction>
</comment>
<sequence>MPELPEVEGLVRELKPIVTGKTIVSVDVSETIINSKASGKEAIIKGADVDTFRNSLPNMTIESIERRSKYIYFHLMKDGLPYLLVSHLGMSGAWFYVKTLHDIEEDKFKRHAHVILHFDNGDLLVYADIRRFGELRLIISEADHPPLLLMAPEPFDTGALPHYLEKSTLPKYENKPIKEFIMDGQIVSGCGNIYATEALFRMNLHPGRKVKRISEKRKIQLFDEIVIVLLDSIENGGSTISDYRRINGETGNMQNRLQMYGKKICPTCEKKTKQQTIGGRTSTYCPACQR</sequence>
<accession>A0A2W7N4V6</accession>
<dbReference type="Gene3D" id="3.20.190.10">
    <property type="entry name" value="MutM-like, N-terminal"/>
    <property type="match status" value="1"/>
</dbReference>
<keyword evidence="5" id="KW-0479">Metal-binding</keyword>
<dbReference type="OrthoDB" id="9800855at2"/>
<feature type="domain" description="FPG-type" evidence="17">
    <location>
        <begin position="258"/>
        <end position="290"/>
    </location>
</feature>
<dbReference type="InterPro" id="IPR000214">
    <property type="entry name" value="Znf_DNA_glyclase/AP_lyase"/>
</dbReference>
<dbReference type="GO" id="GO:0008270">
    <property type="term" value="F:zinc ion binding"/>
    <property type="evidence" value="ECO:0007669"/>
    <property type="project" value="UniProtKB-KW"/>
</dbReference>
<keyword evidence="10" id="KW-0238">DNA-binding</keyword>
<organism evidence="19 20">
    <name type="scientific">Psychrobacillus insolitus</name>
    <dbReference type="NCBI Taxonomy" id="1461"/>
    <lineage>
        <taxon>Bacteria</taxon>
        <taxon>Bacillati</taxon>
        <taxon>Bacillota</taxon>
        <taxon>Bacilli</taxon>
        <taxon>Bacillales</taxon>
        <taxon>Bacillaceae</taxon>
        <taxon>Psychrobacillus</taxon>
    </lineage>
</organism>
<evidence type="ECO:0000313" key="19">
    <source>
        <dbReference type="EMBL" id="PZX06983.1"/>
    </source>
</evidence>
<dbReference type="SMART" id="SM01232">
    <property type="entry name" value="H2TH"/>
    <property type="match status" value="1"/>
</dbReference>
<evidence type="ECO:0000256" key="12">
    <source>
        <dbReference type="ARBA" id="ARBA00023239"/>
    </source>
</evidence>
<evidence type="ECO:0000256" key="7">
    <source>
        <dbReference type="ARBA" id="ARBA00022771"/>
    </source>
</evidence>
<dbReference type="PANTHER" id="PTHR22993:SF9">
    <property type="entry name" value="FORMAMIDOPYRIMIDINE-DNA GLYCOSYLASE"/>
    <property type="match status" value="1"/>
</dbReference>
<keyword evidence="20" id="KW-1185">Reference proteome</keyword>
<dbReference type="NCBIfam" id="TIGR00577">
    <property type="entry name" value="fpg"/>
    <property type="match status" value="1"/>
</dbReference>
<keyword evidence="9" id="KW-0862">Zinc</keyword>
<evidence type="ECO:0000256" key="1">
    <source>
        <dbReference type="ARBA" id="ARBA00001668"/>
    </source>
</evidence>
<evidence type="ECO:0000256" key="8">
    <source>
        <dbReference type="ARBA" id="ARBA00022801"/>
    </source>
</evidence>
<reference evidence="19 20" key="1">
    <citation type="submission" date="2018-06" db="EMBL/GenBank/DDBJ databases">
        <title>Genomic Encyclopedia of Type Strains, Phase IV (KMG-IV): sequencing the most valuable type-strain genomes for metagenomic binning, comparative biology and taxonomic classification.</title>
        <authorList>
            <person name="Goeker M."/>
        </authorList>
    </citation>
    <scope>NUCLEOTIDE SEQUENCE [LARGE SCALE GENOMIC DNA]</scope>
    <source>
        <strain evidence="19 20">DSM 5</strain>
    </source>
</reference>
<dbReference type="SUPFAM" id="SSF81624">
    <property type="entry name" value="N-terminal domain of MutM-like DNA repair proteins"/>
    <property type="match status" value="1"/>
</dbReference>
<dbReference type="GO" id="GO:0140078">
    <property type="term" value="F:class I DNA-(apurinic or apyrimidinic site) endonuclease activity"/>
    <property type="evidence" value="ECO:0007669"/>
    <property type="project" value="UniProtKB-EC"/>
</dbReference>
<evidence type="ECO:0000259" key="18">
    <source>
        <dbReference type="PROSITE" id="PS51068"/>
    </source>
</evidence>
<keyword evidence="13" id="KW-0511">Multifunctional enzyme</keyword>
<dbReference type="Pfam" id="PF06831">
    <property type="entry name" value="H2TH"/>
    <property type="match status" value="1"/>
</dbReference>
<dbReference type="SMART" id="SM00898">
    <property type="entry name" value="Fapy_DNA_glyco"/>
    <property type="match status" value="1"/>
</dbReference>